<evidence type="ECO:0000313" key="2">
    <source>
        <dbReference type="EMBL" id="KND03121.1"/>
    </source>
</evidence>
<evidence type="ECO:0000313" key="3">
    <source>
        <dbReference type="Proteomes" id="UP000053201"/>
    </source>
</evidence>
<feature type="region of interest" description="Disordered" evidence="1">
    <location>
        <begin position="1"/>
        <end position="22"/>
    </location>
</feature>
<evidence type="ECO:0000256" key="1">
    <source>
        <dbReference type="SAM" id="MobiDB-lite"/>
    </source>
</evidence>
<feature type="compositionally biased region" description="Low complexity" evidence="1">
    <location>
        <begin position="39"/>
        <end position="61"/>
    </location>
</feature>
<sequence length="227" mass="25132">MNRQTPYSSPSPRQHSKRPKRSILSTLLHKRPSWVLPSLSSLASSSTKSSPASSSSSSSSAFQDFLPSAYEEASLEETDKVWDAVDVQSDWRTREGEHQWEEWEDALNMGYGGGITMEKTPADLSLPSVYEMERDREERASIASMDAEDYEDTFEASYAEALGSAGLSDCLDQKSKERTATSQRRAVDRIASILSHFSIGKQSKRKSWETVWVGSHNGNVGVGGDGR</sequence>
<protein>
    <submittedName>
        <fullName evidence="2">Uncharacterized protein</fullName>
    </submittedName>
</protein>
<name>A0A0L0HNZ4_SPIPD</name>
<dbReference type="RefSeq" id="XP_016611160.1">
    <property type="nucleotide sequence ID" value="XM_016750479.1"/>
</dbReference>
<reference evidence="2 3" key="1">
    <citation type="submission" date="2009-08" db="EMBL/GenBank/DDBJ databases">
        <title>The Genome Sequence of Spizellomyces punctatus strain DAOM BR117.</title>
        <authorList>
            <consortium name="The Broad Institute Genome Sequencing Platform"/>
            <person name="Russ C."/>
            <person name="Cuomo C."/>
            <person name="Shea T."/>
            <person name="Young S.K."/>
            <person name="Zeng Q."/>
            <person name="Koehrsen M."/>
            <person name="Haas B."/>
            <person name="Borodovsky M."/>
            <person name="Guigo R."/>
            <person name="Alvarado L."/>
            <person name="Berlin A."/>
            <person name="Bochicchio J."/>
            <person name="Borenstein D."/>
            <person name="Chapman S."/>
            <person name="Chen Z."/>
            <person name="Engels R."/>
            <person name="Freedman E."/>
            <person name="Gellesch M."/>
            <person name="Goldberg J."/>
            <person name="Griggs A."/>
            <person name="Gujja S."/>
            <person name="Heiman D."/>
            <person name="Hepburn T."/>
            <person name="Howarth C."/>
            <person name="Jen D."/>
            <person name="Larson L."/>
            <person name="Lewis B."/>
            <person name="Mehta T."/>
            <person name="Park D."/>
            <person name="Pearson M."/>
            <person name="Roberts A."/>
            <person name="Saif S."/>
            <person name="Shenoy N."/>
            <person name="Sisk P."/>
            <person name="Stolte C."/>
            <person name="Sykes S."/>
            <person name="Thomson T."/>
            <person name="Walk T."/>
            <person name="White J."/>
            <person name="Yandava C."/>
            <person name="Burger G."/>
            <person name="Gray M.W."/>
            <person name="Holland P.W.H."/>
            <person name="King N."/>
            <person name="Lang F.B.F."/>
            <person name="Roger A.J."/>
            <person name="Ruiz-Trillo I."/>
            <person name="Lander E."/>
            <person name="Nusbaum C."/>
        </authorList>
    </citation>
    <scope>NUCLEOTIDE SEQUENCE [LARGE SCALE GENOMIC DNA]</scope>
    <source>
        <strain evidence="2 3">DAOM BR117</strain>
    </source>
</reference>
<dbReference type="OrthoDB" id="10331205at2759"/>
<feature type="region of interest" description="Disordered" evidence="1">
    <location>
        <begin position="39"/>
        <end position="63"/>
    </location>
</feature>
<keyword evidence="3" id="KW-1185">Reference proteome</keyword>
<gene>
    <name evidence="2" type="ORF">SPPG_02182</name>
</gene>
<dbReference type="VEuPathDB" id="FungiDB:SPPG_02182"/>
<organism evidence="2 3">
    <name type="scientific">Spizellomyces punctatus (strain DAOM BR117)</name>
    <dbReference type="NCBI Taxonomy" id="645134"/>
    <lineage>
        <taxon>Eukaryota</taxon>
        <taxon>Fungi</taxon>
        <taxon>Fungi incertae sedis</taxon>
        <taxon>Chytridiomycota</taxon>
        <taxon>Chytridiomycota incertae sedis</taxon>
        <taxon>Chytridiomycetes</taxon>
        <taxon>Spizellomycetales</taxon>
        <taxon>Spizellomycetaceae</taxon>
        <taxon>Spizellomyces</taxon>
    </lineage>
</organism>
<dbReference type="InParanoid" id="A0A0L0HNZ4"/>
<dbReference type="GeneID" id="27685788"/>
<dbReference type="AlphaFoldDB" id="A0A0L0HNZ4"/>
<feature type="compositionally biased region" description="Polar residues" evidence="1">
    <location>
        <begin position="1"/>
        <end position="13"/>
    </location>
</feature>
<dbReference type="Proteomes" id="UP000053201">
    <property type="component" value="Unassembled WGS sequence"/>
</dbReference>
<proteinExistence type="predicted"/>
<dbReference type="EMBL" id="KQ257452">
    <property type="protein sequence ID" value="KND03121.1"/>
    <property type="molecule type" value="Genomic_DNA"/>
</dbReference>
<accession>A0A0L0HNZ4</accession>